<name>A0ABR1SZG6_9PEZI</name>
<dbReference type="InterPro" id="IPR006094">
    <property type="entry name" value="Oxid_FAD_bind_N"/>
</dbReference>
<dbReference type="InterPro" id="IPR050416">
    <property type="entry name" value="FAD-linked_Oxidoreductase"/>
</dbReference>
<organism evidence="6 7">
    <name type="scientific">Apiospora rasikravindrae</name>
    <dbReference type="NCBI Taxonomy" id="990691"/>
    <lineage>
        <taxon>Eukaryota</taxon>
        <taxon>Fungi</taxon>
        <taxon>Dikarya</taxon>
        <taxon>Ascomycota</taxon>
        <taxon>Pezizomycotina</taxon>
        <taxon>Sordariomycetes</taxon>
        <taxon>Xylariomycetidae</taxon>
        <taxon>Amphisphaeriales</taxon>
        <taxon>Apiosporaceae</taxon>
        <taxon>Apiospora</taxon>
    </lineage>
</organism>
<reference evidence="6 7" key="1">
    <citation type="submission" date="2023-01" db="EMBL/GenBank/DDBJ databases">
        <title>Analysis of 21 Apiospora genomes using comparative genomics revels a genus with tremendous synthesis potential of carbohydrate active enzymes and secondary metabolites.</title>
        <authorList>
            <person name="Sorensen T."/>
        </authorList>
    </citation>
    <scope>NUCLEOTIDE SEQUENCE [LARGE SCALE GENOMIC DNA]</scope>
    <source>
        <strain evidence="6 7">CBS 33761</strain>
    </source>
</reference>
<evidence type="ECO:0000256" key="3">
    <source>
        <dbReference type="ARBA" id="ARBA00022827"/>
    </source>
</evidence>
<evidence type="ECO:0000313" key="7">
    <source>
        <dbReference type="Proteomes" id="UP001444661"/>
    </source>
</evidence>
<dbReference type="InterPro" id="IPR036318">
    <property type="entry name" value="FAD-bd_PCMH-like_sf"/>
</dbReference>
<feature type="domain" description="FAD-binding PCMH-type" evidence="5">
    <location>
        <begin position="63"/>
        <end position="234"/>
    </location>
</feature>
<evidence type="ECO:0000259" key="5">
    <source>
        <dbReference type="PROSITE" id="PS51387"/>
    </source>
</evidence>
<keyword evidence="2" id="KW-0285">Flavoprotein</keyword>
<dbReference type="InterPro" id="IPR016169">
    <property type="entry name" value="FAD-bd_PCMH_sub2"/>
</dbReference>
<dbReference type="PROSITE" id="PS51387">
    <property type="entry name" value="FAD_PCMH"/>
    <property type="match status" value="1"/>
</dbReference>
<dbReference type="SUPFAM" id="SSF56176">
    <property type="entry name" value="FAD-binding/transporter-associated domain-like"/>
    <property type="match status" value="1"/>
</dbReference>
<evidence type="ECO:0000256" key="4">
    <source>
        <dbReference type="ARBA" id="ARBA00023002"/>
    </source>
</evidence>
<dbReference type="EMBL" id="JAQQWK010000006">
    <property type="protein sequence ID" value="KAK8039718.1"/>
    <property type="molecule type" value="Genomic_DNA"/>
</dbReference>
<comment type="caution">
    <text evidence="6">The sequence shown here is derived from an EMBL/GenBank/DDBJ whole genome shotgun (WGS) entry which is preliminary data.</text>
</comment>
<evidence type="ECO:0000256" key="1">
    <source>
        <dbReference type="ARBA" id="ARBA00005466"/>
    </source>
</evidence>
<keyword evidence="4" id="KW-0560">Oxidoreductase</keyword>
<proteinExistence type="inferred from homology"/>
<dbReference type="Pfam" id="PF01565">
    <property type="entry name" value="FAD_binding_4"/>
    <property type="match status" value="1"/>
</dbReference>
<keyword evidence="7" id="KW-1185">Reference proteome</keyword>
<sequence>MGAAVSRGEWHPPNLTAESVKAILRGSGTCCTALYRVMGAKVSYPGQQAFESSVASYWSVLERELRPSCVVTPSSKSDVSQSVFVLRIGDEVFPGQCNFAVRSGGHTPFAGSANIQSGITIDLSKMKHVDLSTDRTSVTIGPGNRWGDVYSVLDAQGLSTSGGRVASVGVGGLVTGGGISFFSPRYGYNFEVVLASGELANANATSHPSLWRALKGGSNNLGIVTSLTMRTFAQGNFWGGFLVIDIAAVEQQFAAFEALLGSPDYDPYASLIFSLFWDAPADVWATSYGMHYTQPVENPPAFRNFTALPQIYGTMRISNLTDFALEMAAANPSDHRDLFVTATYKNSAEMMAAIYRISQAVVAPLRSVPNIKL</sequence>
<protein>
    <submittedName>
        <fullName evidence="6">Oxidoreductase</fullName>
    </submittedName>
</protein>
<dbReference type="PANTHER" id="PTHR42973:SF22">
    <property type="entry name" value="FAD-BINDING PCMH-TYPE DOMAIN-CONTAINING PROTEIN-RELATED"/>
    <property type="match status" value="1"/>
</dbReference>
<dbReference type="InterPro" id="IPR016166">
    <property type="entry name" value="FAD-bd_PCMH"/>
</dbReference>
<dbReference type="PANTHER" id="PTHR42973">
    <property type="entry name" value="BINDING OXIDOREDUCTASE, PUTATIVE (AFU_ORTHOLOGUE AFUA_1G17690)-RELATED"/>
    <property type="match status" value="1"/>
</dbReference>
<gene>
    <name evidence="6" type="ORF">PG993_008129</name>
</gene>
<dbReference type="Gene3D" id="3.30.465.10">
    <property type="match status" value="1"/>
</dbReference>
<keyword evidence="3" id="KW-0274">FAD</keyword>
<dbReference type="Proteomes" id="UP001444661">
    <property type="component" value="Unassembled WGS sequence"/>
</dbReference>
<comment type="similarity">
    <text evidence="1">Belongs to the oxygen-dependent FAD-linked oxidoreductase family.</text>
</comment>
<evidence type="ECO:0000256" key="2">
    <source>
        <dbReference type="ARBA" id="ARBA00022630"/>
    </source>
</evidence>
<evidence type="ECO:0000313" key="6">
    <source>
        <dbReference type="EMBL" id="KAK8039718.1"/>
    </source>
</evidence>
<accession>A0ABR1SZG6</accession>